<dbReference type="Proteomes" id="UP000467841">
    <property type="component" value="Unassembled WGS sequence"/>
</dbReference>
<reference evidence="1" key="1">
    <citation type="submission" date="2020-01" db="EMBL/GenBank/DDBJ databases">
        <authorList>
            <person name="Mishra B."/>
        </authorList>
    </citation>
    <scope>NUCLEOTIDE SEQUENCE [LARGE SCALE GENOMIC DNA]</scope>
</reference>
<organism evidence="1 2">
    <name type="scientific">Microthlaspi erraticum</name>
    <dbReference type="NCBI Taxonomy" id="1685480"/>
    <lineage>
        <taxon>Eukaryota</taxon>
        <taxon>Viridiplantae</taxon>
        <taxon>Streptophyta</taxon>
        <taxon>Embryophyta</taxon>
        <taxon>Tracheophyta</taxon>
        <taxon>Spermatophyta</taxon>
        <taxon>Magnoliopsida</taxon>
        <taxon>eudicotyledons</taxon>
        <taxon>Gunneridae</taxon>
        <taxon>Pentapetalae</taxon>
        <taxon>rosids</taxon>
        <taxon>malvids</taxon>
        <taxon>Brassicales</taxon>
        <taxon>Brassicaceae</taxon>
        <taxon>Coluteocarpeae</taxon>
        <taxon>Microthlaspi</taxon>
    </lineage>
</organism>
<accession>A0A6D2K634</accession>
<proteinExistence type="predicted"/>
<evidence type="ECO:0000313" key="2">
    <source>
        <dbReference type="Proteomes" id="UP000467841"/>
    </source>
</evidence>
<sequence>MLSTNKTSPALVTAMLVWEKYGVRGERICTQPPLSVESMSQGDPVLHGTVSFQPENQLEQTVLARWRSTKLKRSKRDLMISRGSMDKLAGLKVDTF</sequence>
<comment type="caution">
    <text evidence="1">The sequence shown here is derived from an EMBL/GenBank/DDBJ whole genome shotgun (WGS) entry which is preliminary data.</text>
</comment>
<evidence type="ECO:0000313" key="1">
    <source>
        <dbReference type="EMBL" id="CAA7047394.1"/>
    </source>
</evidence>
<name>A0A6D2K634_9BRAS</name>
<keyword evidence="2" id="KW-1185">Reference proteome</keyword>
<protein>
    <submittedName>
        <fullName evidence="1">Uncharacterized protein</fullName>
    </submittedName>
</protein>
<dbReference type="AlphaFoldDB" id="A0A6D2K634"/>
<gene>
    <name evidence="1" type="ORF">MERR_LOCUS34629</name>
</gene>
<dbReference type="EMBL" id="CACVBM020001373">
    <property type="protein sequence ID" value="CAA7047394.1"/>
    <property type="molecule type" value="Genomic_DNA"/>
</dbReference>